<protein>
    <recommendedName>
        <fullName evidence="3">histidine kinase</fullName>
        <ecNumber evidence="3">2.7.13.3</ecNumber>
    </recommendedName>
</protein>
<dbReference type="InterPro" id="IPR013515">
    <property type="entry name" value="Phytochrome_cen-reg"/>
</dbReference>
<dbReference type="Gene3D" id="3.30.450.20">
    <property type="entry name" value="PAS domain"/>
    <property type="match status" value="1"/>
</dbReference>
<keyword evidence="7" id="KW-0808">Transferase</keyword>
<organism evidence="13 14">
    <name type="scientific">Devosia enhydra</name>
    <dbReference type="NCBI Taxonomy" id="665118"/>
    <lineage>
        <taxon>Bacteria</taxon>
        <taxon>Pseudomonadati</taxon>
        <taxon>Pseudomonadota</taxon>
        <taxon>Alphaproteobacteria</taxon>
        <taxon>Hyphomicrobiales</taxon>
        <taxon>Devosiaceae</taxon>
        <taxon>Devosia</taxon>
    </lineage>
</organism>
<evidence type="ECO:0000313" key="13">
    <source>
        <dbReference type="EMBL" id="SFZ82461.1"/>
    </source>
</evidence>
<dbReference type="SMART" id="SM00388">
    <property type="entry name" value="HisKA"/>
    <property type="match status" value="1"/>
</dbReference>
<dbReference type="EC" id="2.7.13.3" evidence="3"/>
<evidence type="ECO:0000256" key="8">
    <source>
        <dbReference type="ARBA" id="ARBA00022777"/>
    </source>
</evidence>
<dbReference type="PROSITE" id="PS50046">
    <property type="entry name" value="PHYTOCHROME_2"/>
    <property type="match status" value="1"/>
</dbReference>
<dbReference type="InterPro" id="IPR003661">
    <property type="entry name" value="HisK_dim/P_dom"/>
</dbReference>
<reference evidence="13 14" key="1">
    <citation type="submission" date="2016-11" db="EMBL/GenBank/DDBJ databases">
        <authorList>
            <person name="Jaros S."/>
            <person name="Januszkiewicz K."/>
            <person name="Wedrychowicz H."/>
        </authorList>
    </citation>
    <scope>NUCLEOTIDE SEQUENCE [LARGE SCALE GENOMIC DNA]</scope>
    <source>
        <strain evidence="13 14">ATCC 23634</strain>
    </source>
</reference>
<keyword evidence="8 13" id="KW-0418">Kinase</keyword>
<dbReference type="SMART" id="SM00065">
    <property type="entry name" value="GAF"/>
    <property type="match status" value="1"/>
</dbReference>
<dbReference type="AlphaFoldDB" id="A0A1K2HV46"/>
<evidence type="ECO:0000256" key="2">
    <source>
        <dbReference type="ARBA" id="ARBA00006402"/>
    </source>
</evidence>
<dbReference type="PANTHER" id="PTHR42878:SF15">
    <property type="entry name" value="BACTERIOPHYTOCHROME"/>
    <property type="match status" value="1"/>
</dbReference>
<dbReference type="InterPro" id="IPR043150">
    <property type="entry name" value="Phytochrome_PHY_sf"/>
</dbReference>
<dbReference type="PROSITE" id="PS50109">
    <property type="entry name" value="HIS_KIN"/>
    <property type="match status" value="1"/>
</dbReference>
<dbReference type="Pfam" id="PF00360">
    <property type="entry name" value="PHY"/>
    <property type="match status" value="1"/>
</dbReference>
<keyword evidence="5" id="KW-0597">Phosphoprotein</keyword>
<evidence type="ECO:0000256" key="6">
    <source>
        <dbReference type="ARBA" id="ARBA00022606"/>
    </source>
</evidence>
<feature type="domain" description="Histidine kinase" evidence="12">
    <location>
        <begin position="479"/>
        <end position="692"/>
    </location>
</feature>
<dbReference type="InterPro" id="IPR003594">
    <property type="entry name" value="HATPase_dom"/>
</dbReference>
<keyword evidence="14" id="KW-1185">Reference proteome</keyword>
<evidence type="ECO:0000256" key="3">
    <source>
        <dbReference type="ARBA" id="ARBA00012438"/>
    </source>
</evidence>
<dbReference type="GO" id="GO:0006355">
    <property type="term" value="P:regulation of DNA-templated transcription"/>
    <property type="evidence" value="ECO:0007669"/>
    <property type="project" value="InterPro"/>
</dbReference>
<dbReference type="SUPFAM" id="SSF55874">
    <property type="entry name" value="ATPase domain of HSP90 chaperone/DNA topoisomerase II/histidine kinase"/>
    <property type="match status" value="1"/>
</dbReference>
<keyword evidence="9" id="KW-0157">Chromophore</keyword>
<sequence length="698" mass="76572">MIGASRTAMDWLGPMALDLRALPEAAPLVGVLGRWLAGDLPSSEWQGSLAGRVLQSVAHRSGDLLILEFEAAPAEGREPLELLFPRVRRFAEDLTGAPDIPALLAHTARFIRSLTGFDRALVYQFDADWNGLVEGEDGNGRLPSYLGLRFPASDIPAQARQLYALNRTRIIPNAGYAPVPIESLGPRVGPGLDLSHSVLRSVSPVHLEYMRNMGTLASMSVSIMVDGVLWGLVACHSAQPHLVSLQMRGLCDFSVQLVASEIAARLRGADAARRLALGQLHSHLLASMTSSGQWTRGLEAMPEALLELVDATGAAIIVDGEAPILIGATPEPDDVSWIVSQLATIADGLPWDTASLPLIWPEAERLADVASGVLAVPISDYHTSWLLWFRPEVTRTVRWAGEPHKVVTEHGRIHPRQSFASWQELVRFTARPWTDPERDAAANLRAAIVGIVLRRAEEVAELAEELQKSNKELEAFSYSVSHDLRAPFRHIVGYAELLRERETNLDGKSRHYLESIGEAARAAGQLVDDLLNFSHVGRVSILPRTIDTGKLVREVRHSLELKTAGREIDWQIGPLPNAWGDPTLIRQVWFNLVENAVKYTGPLDRAEISIRGEDRDGESVYHVKDNGVGFDMAYKDKLFGVFQRLQRAEDFEGTGIGLALARRIVERHGGRIWAEGEVGAGAHFHFSLPVPGEGESDV</sequence>
<keyword evidence="6" id="KW-0716">Sensory transduction</keyword>
<evidence type="ECO:0000256" key="10">
    <source>
        <dbReference type="ARBA" id="ARBA00023170"/>
    </source>
</evidence>
<dbReference type="Gene3D" id="3.30.450.270">
    <property type="match status" value="1"/>
</dbReference>
<dbReference type="GO" id="GO:0000156">
    <property type="term" value="F:phosphorelay response regulator activity"/>
    <property type="evidence" value="ECO:0007669"/>
    <property type="project" value="TreeGrafter"/>
</dbReference>
<keyword evidence="4" id="KW-0600">Photoreceptor protein</keyword>
<dbReference type="SUPFAM" id="SSF55781">
    <property type="entry name" value="GAF domain-like"/>
    <property type="match status" value="2"/>
</dbReference>
<dbReference type="FunFam" id="3.30.565.10:FF:000006">
    <property type="entry name" value="Sensor histidine kinase WalK"/>
    <property type="match status" value="1"/>
</dbReference>
<dbReference type="InterPro" id="IPR001294">
    <property type="entry name" value="Phytochrome"/>
</dbReference>
<evidence type="ECO:0000256" key="5">
    <source>
        <dbReference type="ARBA" id="ARBA00022553"/>
    </source>
</evidence>
<dbReference type="SUPFAM" id="SSF47384">
    <property type="entry name" value="Homodimeric domain of signal transducing histidine kinase"/>
    <property type="match status" value="1"/>
</dbReference>
<dbReference type="STRING" id="665118.SAMN02983003_1091"/>
<dbReference type="Proteomes" id="UP000183447">
    <property type="component" value="Unassembled WGS sequence"/>
</dbReference>
<accession>A0A1K2HV46</accession>
<dbReference type="CDD" id="cd00082">
    <property type="entry name" value="HisKA"/>
    <property type="match status" value="1"/>
</dbReference>
<dbReference type="Pfam" id="PF01590">
    <property type="entry name" value="GAF"/>
    <property type="match status" value="1"/>
</dbReference>
<name>A0A1K2HV46_9HYPH</name>
<dbReference type="GO" id="GO:0007234">
    <property type="term" value="P:osmosensory signaling via phosphorelay pathway"/>
    <property type="evidence" value="ECO:0007669"/>
    <property type="project" value="TreeGrafter"/>
</dbReference>
<dbReference type="InterPro" id="IPR029016">
    <property type="entry name" value="GAF-like_dom_sf"/>
</dbReference>
<dbReference type="PANTHER" id="PTHR42878">
    <property type="entry name" value="TWO-COMPONENT HISTIDINE KINASE"/>
    <property type="match status" value="1"/>
</dbReference>
<dbReference type="Pfam" id="PF02518">
    <property type="entry name" value="HATPase_c"/>
    <property type="match status" value="1"/>
</dbReference>
<keyword evidence="10" id="KW-0675">Receptor</keyword>
<dbReference type="InterPro" id="IPR036097">
    <property type="entry name" value="HisK_dim/P_sf"/>
</dbReference>
<dbReference type="PRINTS" id="PR01033">
    <property type="entry name" value="PHYTOCHROME"/>
</dbReference>
<dbReference type="SMART" id="SM00387">
    <property type="entry name" value="HATPase_c"/>
    <property type="match status" value="1"/>
</dbReference>
<dbReference type="Gene3D" id="1.10.287.130">
    <property type="match status" value="1"/>
</dbReference>
<dbReference type="GO" id="GO:0030295">
    <property type="term" value="F:protein kinase activator activity"/>
    <property type="evidence" value="ECO:0007669"/>
    <property type="project" value="TreeGrafter"/>
</dbReference>
<dbReference type="GO" id="GO:0009584">
    <property type="term" value="P:detection of visible light"/>
    <property type="evidence" value="ECO:0007669"/>
    <property type="project" value="InterPro"/>
</dbReference>
<dbReference type="InterPro" id="IPR016132">
    <property type="entry name" value="Phyto_chromo_attachment"/>
</dbReference>
<evidence type="ECO:0000256" key="9">
    <source>
        <dbReference type="ARBA" id="ARBA00022991"/>
    </source>
</evidence>
<dbReference type="Gene3D" id="3.30.450.40">
    <property type="match status" value="1"/>
</dbReference>
<dbReference type="EMBL" id="FPKU01000001">
    <property type="protein sequence ID" value="SFZ82461.1"/>
    <property type="molecule type" value="Genomic_DNA"/>
</dbReference>
<evidence type="ECO:0000259" key="11">
    <source>
        <dbReference type="PROSITE" id="PS50046"/>
    </source>
</evidence>
<proteinExistence type="inferred from homology"/>
<dbReference type="Gene3D" id="3.30.565.10">
    <property type="entry name" value="Histidine kinase-like ATPase, C-terminal domain"/>
    <property type="match status" value="1"/>
</dbReference>
<dbReference type="InterPro" id="IPR050351">
    <property type="entry name" value="BphY/WalK/GraS-like"/>
</dbReference>
<comment type="catalytic activity">
    <reaction evidence="1">
        <text>ATP + protein L-histidine = ADP + protein N-phospho-L-histidine.</text>
        <dbReference type="EC" id="2.7.13.3"/>
    </reaction>
</comment>
<dbReference type="InterPro" id="IPR036890">
    <property type="entry name" value="HATPase_C_sf"/>
</dbReference>
<evidence type="ECO:0000259" key="12">
    <source>
        <dbReference type="PROSITE" id="PS50109"/>
    </source>
</evidence>
<dbReference type="InterPro" id="IPR003018">
    <property type="entry name" value="GAF"/>
</dbReference>
<evidence type="ECO:0000256" key="4">
    <source>
        <dbReference type="ARBA" id="ARBA00022543"/>
    </source>
</evidence>
<dbReference type="InterPro" id="IPR005467">
    <property type="entry name" value="His_kinase_dom"/>
</dbReference>
<feature type="domain" description="Phytochrome chromophore attachment site" evidence="11">
    <location>
        <begin position="99"/>
        <end position="256"/>
    </location>
</feature>
<gene>
    <name evidence="13" type="ORF">SAMN02983003_1091</name>
</gene>
<dbReference type="GO" id="GO:0009881">
    <property type="term" value="F:photoreceptor activity"/>
    <property type="evidence" value="ECO:0007669"/>
    <property type="project" value="UniProtKB-KW"/>
</dbReference>
<dbReference type="GO" id="GO:0000155">
    <property type="term" value="F:phosphorelay sensor kinase activity"/>
    <property type="evidence" value="ECO:0007669"/>
    <property type="project" value="InterPro"/>
</dbReference>
<dbReference type="Pfam" id="PF00512">
    <property type="entry name" value="HisKA"/>
    <property type="match status" value="1"/>
</dbReference>
<evidence type="ECO:0000256" key="1">
    <source>
        <dbReference type="ARBA" id="ARBA00000085"/>
    </source>
</evidence>
<comment type="similarity">
    <text evidence="2">In the N-terminal section; belongs to the phytochrome family.</text>
</comment>
<evidence type="ECO:0000256" key="7">
    <source>
        <dbReference type="ARBA" id="ARBA00022679"/>
    </source>
</evidence>
<evidence type="ECO:0000313" key="14">
    <source>
        <dbReference type="Proteomes" id="UP000183447"/>
    </source>
</evidence>